<evidence type="ECO:0000313" key="4">
    <source>
        <dbReference type="Proteomes" id="UP001500064"/>
    </source>
</evidence>
<dbReference type="EMBL" id="BAAAMU010000012">
    <property type="protein sequence ID" value="GAA1625518.1"/>
    <property type="molecule type" value="Genomic_DNA"/>
</dbReference>
<dbReference type="PROSITE" id="PS00552">
    <property type="entry name" value="HTH_MERR_1"/>
    <property type="match status" value="1"/>
</dbReference>
<keyword evidence="1" id="KW-0238">DNA-binding</keyword>
<dbReference type="CDD" id="cd01282">
    <property type="entry name" value="HTH_MerR-like_sg3"/>
    <property type="match status" value="1"/>
</dbReference>
<dbReference type="PROSITE" id="PS50937">
    <property type="entry name" value="HTH_MERR_2"/>
    <property type="match status" value="1"/>
</dbReference>
<dbReference type="InterPro" id="IPR009061">
    <property type="entry name" value="DNA-bd_dom_put_sf"/>
</dbReference>
<accession>A0ABP4QWP9</accession>
<evidence type="ECO:0000313" key="3">
    <source>
        <dbReference type="EMBL" id="GAA1625518.1"/>
    </source>
</evidence>
<dbReference type="InterPro" id="IPR047057">
    <property type="entry name" value="MerR_fam"/>
</dbReference>
<comment type="caution">
    <text evidence="3">The sequence shown here is derived from an EMBL/GenBank/DDBJ whole genome shotgun (WGS) entry which is preliminary data.</text>
</comment>
<dbReference type="Gene3D" id="1.10.1660.10">
    <property type="match status" value="1"/>
</dbReference>
<name>A0ABP4QWP9_9ACTN</name>
<dbReference type="Proteomes" id="UP001500064">
    <property type="component" value="Unassembled WGS sequence"/>
</dbReference>
<feature type="domain" description="HTH merR-type" evidence="2">
    <location>
        <begin position="1"/>
        <end position="68"/>
    </location>
</feature>
<protein>
    <submittedName>
        <fullName evidence="3">MerR family transcriptional regulator</fullName>
    </submittedName>
</protein>
<dbReference type="PANTHER" id="PTHR30204">
    <property type="entry name" value="REDOX-CYCLING DRUG-SENSING TRANSCRIPTIONAL ACTIVATOR SOXR"/>
    <property type="match status" value="1"/>
</dbReference>
<dbReference type="SMART" id="SM00422">
    <property type="entry name" value="HTH_MERR"/>
    <property type="match status" value="1"/>
</dbReference>
<proteinExistence type="predicted"/>
<sequence>MLIGELSRRTQVSPRLLRYYEAQGLLEARRAPNGYRHYDEETVVTVRQVRALLRAGLPTEAIRSVLPCARGERPEFEWCAELWDLLNGELAAMDEQIGTLQRSRSTLAGYLTRDRAQAPATPRTGGG</sequence>
<evidence type="ECO:0000256" key="1">
    <source>
        <dbReference type="ARBA" id="ARBA00023125"/>
    </source>
</evidence>
<organism evidence="3 4">
    <name type="scientific">Nonomuraea maheshkhaliensis</name>
    <dbReference type="NCBI Taxonomy" id="419590"/>
    <lineage>
        <taxon>Bacteria</taxon>
        <taxon>Bacillati</taxon>
        <taxon>Actinomycetota</taxon>
        <taxon>Actinomycetes</taxon>
        <taxon>Streptosporangiales</taxon>
        <taxon>Streptosporangiaceae</taxon>
        <taxon>Nonomuraea</taxon>
    </lineage>
</organism>
<dbReference type="RefSeq" id="WP_346103844.1">
    <property type="nucleotide sequence ID" value="NZ_BAAAMU010000012.1"/>
</dbReference>
<reference evidence="4" key="1">
    <citation type="journal article" date="2019" name="Int. J. Syst. Evol. Microbiol.">
        <title>The Global Catalogue of Microorganisms (GCM) 10K type strain sequencing project: providing services to taxonomists for standard genome sequencing and annotation.</title>
        <authorList>
            <consortium name="The Broad Institute Genomics Platform"/>
            <consortium name="The Broad Institute Genome Sequencing Center for Infectious Disease"/>
            <person name="Wu L."/>
            <person name="Ma J."/>
        </authorList>
    </citation>
    <scope>NUCLEOTIDE SEQUENCE [LARGE SCALE GENOMIC DNA]</scope>
    <source>
        <strain evidence="4">JCM 13929</strain>
    </source>
</reference>
<gene>
    <name evidence="3" type="ORF">GCM10009733_022800</name>
</gene>
<dbReference type="PANTHER" id="PTHR30204:SF97">
    <property type="entry name" value="MERR FAMILY REGULATORY PROTEIN"/>
    <property type="match status" value="1"/>
</dbReference>
<dbReference type="InterPro" id="IPR000551">
    <property type="entry name" value="MerR-type_HTH_dom"/>
</dbReference>
<dbReference type="SUPFAM" id="SSF46955">
    <property type="entry name" value="Putative DNA-binding domain"/>
    <property type="match status" value="1"/>
</dbReference>
<dbReference type="PRINTS" id="PR00040">
    <property type="entry name" value="HTHMERR"/>
</dbReference>
<evidence type="ECO:0000259" key="2">
    <source>
        <dbReference type="PROSITE" id="PS50937"/>
    </source>
</evidence>
<dbReference type="Pfam" id="PF13411">
    <property type="entry name" value="MerR_1"/>
    <property type="match status" value="1"/>
</dbReference>
<keyword evidence="4" id="KW-1185">Reference proteome</keyword>